<sequence>MPKDGCPSARFPSRAATLGGRSDETHLVRVASE</sequence>
<name>R7WI30_9NOCA</name>
<organism evidence="2 3">
    <name type="scientific">Rhodococcus rhodnii LMG 5362</name>
    <dbReference type="NCBI Taxonomy" id="1273125"/>
    <lineage>
        <taxon>Bacteria</taxon>
        <taxon>Bacillati</taxon>
        <taxon>Actinomycetota</taxon>
        <taxon>Actinomycetes</taxon>
        <taxon>Mycobacteriales</taxon>
        <taxon>Nocardiaceae</taxon>
        <taxon>Rhodococcus</taxon>
    </lineage>
</organism>
<dbReference type="AlphaFoldDB" id="R7WI30"/>
<comment type="caution">
    <text evidence="2">The sequence shown here is derived from an EMBL/GenBank/DDBJ whole genome shotgun (WGS) entry which is preliminary data.</text>
</comment>
<accession>R7WI30</accession>
<dbReference type="EMBL" id="APMY01000117">
    <property type="protein sequence ID" value="EOM74810.1"/>
    <property type="molecule type" value="Genomic_DNA"/>
</dbReference>
<evidence type="ECO:0000313" key="3">
    <source>
        <dbReference type="Proteomes" id="UP000013525"/>
    </source>
</evidence>
<dbReference type="Proteomes" id="UP000013525">
    <property type="component" value="Unassembled WGS sequence"/>
</dbReference>
<evidence type="ECO:0000256" key="1">
    <source>
        <dbReference type="SAM" id="MobiDB-lite"/>
    </source>
</evidence>
<gene>
    <name evidence="2" type="ORF">Rrhod_3891</name>
</gene>
<evidence type="ECO:0000313" key="2">
    <source>
        <dbReference type="EMBL" id="EOM74810.1"/>
    </source>
</evidence>
<keyword evidence="3" id="KW-1185">Reference proteome</keyword>
<feature type="region of interest" description="Disordered" evidence="1">
    <location>
        <begin position="1"/>
        <end position="33"/>
    </location>
</feature>
<feature type="compositionally biased region" description="Basic and acidic residues" evidence="1">
    <location>
        <begin position="21"/>
        <end position="33"/>
    </location>
</feature>
<reference evidence="2 3" key="1">
    <citation type="journal article" date="2013" name="Genome Announc.">
        <title>Draft Genome Sequence of Rhodococcus rhodnii Strain LMG5362, a Symbiont of Rhodnius prolixus (Hemiptera, Reduviidae, Triatominae), the Principle Vector of Trypanosoma cruzi.</title>
        <authorList>
            <person name="Pachebat J.A."/>
            <person name="van Keulen G."/>
            <person name="Whitten M.M."/>
            <person name="Girdwood S."/>
            <person name="Del Sol R."/>
            <person name="Dyson P.J."/>
            <person name="Facey P.D."/>
        </authorList>
    </citation>
    <scope>NUCLEOTIDE SEQUENCE [LARGE SCALE GENOMIC DNA]</scope>
    <source>
        <strain evidence="2 3">LMG 5362</strain>
    </source>
</reference>
<proteinExistence type="predicted"/>
<protein>
    <submittedName>
        <fullName evidence="2">Uncharacterized protein</fullName>
    </submittedName>
</protein>